<evidence type="ECO:0000313" key="1">
    <source>
        <dbReference type="EMBL" id="TNN11102.1"/>
    </source>
</evidence>
<name>A0A4Z2D3R3_SCHJA</name>
<sequence length="145" mass="17194">MSEHRNHNKLINDAQMKANKRIQETYRKQRKEKLQNSLTLKDNTRSHQLPNDAIKLTKKRLKLMRQQFIENLTSEMNYIIANQPNAMTSLRVKAIYMIGLQNKMIQIIRKSIDQVSYFFSVNTSIDILEPSSTFCSQYQHSVQRY</sequence>
<gene>
    <name evidence="1" type="ORF">EWB00_004918</name>
</gene>
<keyword evidence="2" id="KW-1185">Reference proteome</keyword>
<proteinExistence type="predicted"/>
<evidence type="ECO:0000313" key="2">
    <source>
        <dbReference type="Proteomes" id="UP000311919"/>
    </source>
</evidence>
<dbReference type="AlphaFoldDB" id="A0A4Z2D3R3"/>
<organism evidence="1 2">
    <name type="scientific">Schistosoma japonicum</name>
    <name type="common">Blood fluke</name>
    <dbReference type="NCBI Taxonomy" id="6182"/>
    <lineage>
        <taxon>Eukaryota</taxon>
        <taxon>Metazoa</taxon>
        <taxon>Spiralia</taxon>
        <taxon>Lophotrochozoa</taxon>
        <taxon>Platyhelminthes</taxon>
        <taxon>Trematoda</taxon>
        <taxon>Digenea</taxon>
        <taxon>Strigeidida</taxon>
        <taxon>Schistosomatoidea</taxon>
        <taxon>Schistosomatidae</taxon>
        <taxon>Schistosoma</taxon>
    </lineage>
</organism>
<reference evidence="1 2" key="1">
    <citation type="submission" date="2019-03" db="EMBL/GenBank/DDBJ databases">
        <title>An improved genome assembly of the fluke Schistosoma japonicum.</title>
        <authorList>
            <person name="Hu W."/>
            <person name="Luo F."/>
            <person name="Yin M."/>
            <person name="Mo X."/>
            <person name="Sun C."/>
            <person name="Wu Q."/>
            <person name="Zhu B."/>
            <person name="Xiang M."/>
            <person name="Wang J."/>
            <person name="Wang Y."/>
            <person name="Zhang T."/>
            <person name="Xu B."/>
            <person name="Zheng H."/>
            <person name="Feng Z."/>
        </authorList>
    </citation>
    <scope>NUCLEOTIDE SEQUENCE [LARGE SCALE GENOMIC DNA]</scope>
    <source>
        <strain evidence="1">HuSjv2</strain>
        <tissue evidence="1">Worms</tissue>
    </source>
</reference>
<accession>A0A4Z2D3R3</accession>
<dbReference type="EMBL" id="SKCS01000321">
    <property type="protein sequence ID" value="TNN11102.1"/>
    <property type="molecule type" value="Genomic_DNA"/>
</dbReference>
<comment type="caution">
    <text evidence="1">The sequence shown here is derived from an EMBL/GenBank/DDBJ whole genome shotgun (WGS) entry which is preliminary data.</text>
</comment>
<dbReference type="OrthoDB" id="6274360at2759"/>
<dbReference type="Proteomes" id="UP000311919">
    <property type="component" value="Unassembled WGS sequence"/>
</dbReference>
<protein>
    <submittedName>
        <fullName evidence="1">Uncharacterized protein</fullName>
    </submittedName>
</protein>